<keyword evidence="7" id="KW-1185">Reference proteome</keyword>
<evidence type="ECO:0000313" key="7">
    <source>
        <dbReference type="Proteomes" id="UP000563094"/>
    </source>
</evidence>
<evidence type="ECO:0000256" key="3">
    <source>
        <dbReference type="ARBA" id="ARBA00048782"/>
    </source>
</evidence>
<proteinExistence type="inferred from homology"/>
<comment type="function">
    <text evidence="4">Has an important function as a repair enzyme for proteins that have been inactivated by oxidation. Catalyzes the reversible oxidation-reduction of methionine sulfoxide in proteins to methionine.</text>
</comment>
<evidence type="ECO:0000313" key="6">
    <source>
        <dbReference type="EMBL" id="MBA9077796.1"/>
    </source>
</evidence>
<dbReference type="Pfam" id="PF01625">
    <property type="entry name" value="PMSR"/>
    <property type="match status" value="1"/>
</dbReference>
<dbReference type="PANTHER" id="PTHR43774">
    <property type="entry name" value="PEPTIDE METHIONINE SULFOXIDE REDUCTASE"/>
    <property type="match status" value="1"/>
</dbReference>
<sequence>MIQPLLNQNLPEIDLNPSAATQTFTLAMGCFWGAESLFGALEGVIRTKVGYAGGTTPAPTYRQLADHIESVQVTFDSEVIALGQLLEVFFAHHTPTKPPRKRQYTSALFFHSEQQKEQMEKALAQAETTFALPVLTELLPYQTFYDAEERHQKWKLRRAPEFMLALQKYYPNFGDFNQSTAVTRVNGFLSGSGRQEVLLEELPILGLSYPLQNKLLTLFLHQGGSPCAVS</sequence>
<evidence type="ECO:0000256" key="4">
    <source>
        <dbReference type="HAMAP-Rule" id="MF_01401"/>
    </source>
</evidence>
<comment type="catalytic activity">
    <reaction evidence="2 4">
        <text>L-methionyl-[protein] + [thioredoxin]-disulfide + H2O = L-methionyl-(S)-S-oxide-[protein] + [thioredoxin]-dithiol</text>
        <dbReference type="Rhea" id="RHEA:14217"/>
        <dbReference type="Rhea" id="RHEA-COMP:10698"/>
        <dbReference type="Rhea" id="RHEA-COMP:10700"/>
        <dbReference type="Rhea" id="RHEA-COMP:12313"/>
        <dbReference type="Rhea" id="RHEA-COMP:12315"/>
        <dbReference type="ChEBI" id="CHEBI:15377"/>
        <dbReference type="ChEBI" id="CHEBI:16044"/>
        <dbReference type="ChEBI" id="CHEBI:29950"/>
        <dbReference type="ChEBI" id="CHEBI:44120"/>
        <dbReference type="ChEBI" id="CHEBI:50058"/>
        <dbReference type="EC" id="1.8.4.11"/>
    </reaction>
</comment>
<dbReference type="InterPro" id="IPR002569">
    <property type="entry name" value="Met_Sox_Rdtase_MsrA_dom"/>
</dbReference>
<gene>
    <name evidence="4" type="primary">msrA</name>
    <name evidence="6" type="ORF">FHS90_002515</name>
</gene>
<accession>A0A839GSL7</accession>
<dbReference type="AlphaFoldDB" id="A0A839GSL7"/>
<comment type="similarity">
    <text evidence="4">Belongs to the MsrA Met sulfoxide reductase family.</text>
</comment>
<dbReference type="GO" id="GO:0008113">
    <property type="term" value="F:peptide-methionine (S)-S-oxide reductase activity"/>
    <property type="evidence" value="ECO:0007669"/>
    <property type="project" value="UniProtKB-UniRule"/>
</dbReference>
<comment type="catalytic activity">
    <reaction evidence="3 4">
        <text>[thioredoxin]-disulfide + L-methionine + H2O = L-methionine (S)-S-oxide + [thioredoxin]-dithiol</text>
        <dbReference type="Rhea" id="RHEA:19993"/>
        <dbReference type="Rhea" id="RHEA-COMP:10698"/>
        <dbReference type="Rhea" id="RHEA-COMP:10700"/>
        <dbReference type="ChEBI" id="CHEBI:15377"/>
        <dbReference type="ChEBI" id="CHEBI:29950"/>
        <dbReference type="ChEBI" id="CHEBI:50058"/>
        <dbReference type="ChEBI" id="CHEBI:57844"/>
        <dbReference type="ChEBI" id="CHEBI:58772"/>
        <dbReference type="EC" id="1.8.4.11"/>
    </reaction>
</comment>
<evidence type="ECO:0000259" key="5">
    <source>
        <dbReference type="Pfam" id="PF01625"/>
    </source>
</evidence>
<dbReference type="Proteomes" id="UP000563094">
    <property type="component" value="Unassembled WGS sequence"/>
</dbReference>
<dbReference type="Gene3D" id="3.30.1060.10">
    <property type="entry name" value="Peptide methionine sulphoxide reductase MsrA"/>
    <property type="match status" value="1"/>
</dbReference>
<comment type="caution">
    <text evidence="6">The sequence shown here is derived from an EMBL/GenBank/DDBJ whole genome shotgun (WGS) entry which is preliminary data.</text>
</comment>
<dbReference type="EC" id="1.8.4.11" evidence="4"/>
<dbReference type="EMBL" id="JACJIQ010000009">
    <property type="protein sequence ID" value="MBA9077796.1"/>
    <property type="molecule type" value="Genomic_DNA"/>
</dbReference>
<dbReference type="RefSeq" id="WP_182513226.1">
    <property type="nucleotide sequence ID" value="NZ_JACJIQ010000009.1"/>
</dbReference>
<dbReference type="InterPro" id="IPR036509">
    <property type="entry name" value="Met_Sox_Rdtase_MsrA_sf"/>
</dbReference>
<dbReference type="PANTHER" id="PTHR43774:SF1">
    <property type="entry name" value="PEPTIDE METHIONINE SULFOXIDE REDUCTASE MSRA 2"/>
    <property type="match status" value="1"/>
</dbReference>
<protein>
    <recommendedName>
        <fullName evidence="4">Peptide methionine sulfoxide reductase MsrA</fullName>
        <shortName evidence="4">Protein-methionine-S-oxide reductase</shortName>
        <ecNumber evidence="4">1.8.4.11</ecNumber>
    </recommendedName>
    <alternativeName>
        <fullName evidence="4">Peptide-methionine (S)-S-oxide reductase</fullName>
        <shortName evidence="4">Peptide Met(O) reductase</shortName>
    </alternativeName>
</protein>
<name>A0A839GSL7_9BACT</name>
<feature type="active site" evidence="4">
    <location>
        <position position="30"/>
    </location>
</feature>
<dbReference type="NCBIfam" id="TIGR00401">
    <property type="entry name" value="msrA"/>
    <property type="match status" value="1"/>
</dbReference>
<evidence type="ECO:0000256" key="1">
    <source>
        <dbReference type="ARBA" id="ARBA00023002"/>
    </source>
</evidence>
<dbReference type="HAMAP" id="MF_01401">
    <property type="entry name" value="MsrA"/>
    <property type="match status" value="1"/>
</dbReference>
<dbReference type="SUPFAM" id="SSF55068">
    <property type="entry name" value="Peptide methionine sulfoxide reductase"/>
    <property type="match status" value="1"/>
</dbReference>
<keyword evidence="1 4" id="KW-0560">Oxidoreductase</keyword>
<feature type="domain" description="Peptide methionine sulphoxide reductase MsrA" evidence="5">
    <location>
        <begin position="24"/>
        <end position="156"/>
    </location>
</feature>
<organism evidence="6 7">
    <name type="scientific">Rufibacter quisquiliarum</name>
    <dbReference type="NCBI Taxonomy" id="1549639"/>
    <lineage>
        <taxon>Bacteria</taxon>
        <taxon>Pseudomonadati</taxon>
        <taxon>Bacteroidota</taxon>
        <taxon>Cytophagia</taxon>
        <taxon>Cytophagales</taxon>
        <taxon>Hymenobacteraceae</taxon>
        <taxon>Rufibacter</taxon>
    </lineage>
</organism>
<evidence type="ECO:0000256" key="2">
    <source>
        <dbReference type="ARBA" id="ARBA00047806"/>
    </source>
</evidence>
<reference evidence="6 7" key="1">
    <citation type="submission" date="2020-08" db="EMBL/GenBank/DDBJ databases">
        <title>Genomic Encyclopedia of Type Strains, Phase IV (KMG-IV): sequencing the most valuable type-strain genomes for metagenomic binning, comparative biology and taxonomic classification.</title>
        <authorList>
            <person name="Goeker M."/>
        </authorList>
    </citation>
    <scope>NUCLEOTIDE SEQUENCE [LARGE SCALE GENOMIC DNA]</scope>
    <source>
        <strain evidence="6 7">DSM 29854</strain>
    </source>
</reference>